<dbReference type="InterPro" id="IPR036465">
    <property type="entry name" value="vWFA_dom_sf"/>
</dbReference>
<dbReference type="eggNOG" id="KOG2327">
    <property type="taxonomic scope" value="Eukaryota"/>
</dbReference>
<keyword evidence="3" id="KW-0547">Nucleotide-binding</keyword>
<keyword evidence="7" id="KW-0067">ATP-binding</keyword>
<dbReference type="OrthoDB" id="3249161at2759"/>
<evidence type="ECO:0000256" key="9">
    <source>
        <dbReference type="ARBA" id="ARBA00023172"/>
    </source>
</evidence>
<dbReference type="InterPro" id="IPR016194">
    <property type="entry name" value="SPOC-like_C_dom_sf"/>
</dbReference>
<dbReference type="GO" id="GO:0006310">
    <property type="term" value="P:DNA recombination"/>
    <property type="evidence" value="ECO:0007669"/>
    <property type="project" value="UniProtKB-KW"/>
</dbReference>
<protein>
    <submittedName>
        <fullName evidence="14">ATP-dependent DNA helicase 2 subunit 1</fullName>
    </submittedName>
</protein>
<dbReference type="Gene3D" id="1.10.720.30">
    <property type="entry name" value="SAP domain"/>
    <property type="match status" value="1"/>
</dbReference>
<dbReference type="STRING" id="461836.A0A0L0DC55"/>
<evidence type="ECO:0000256" key="5">
    <source>
        <dbReference type="ARBA" id="ARBA00022801"/>
    </source>
</evidence>
<dbReference type="CDD" id="cd00788">
    <property type="entry name" value="KU70"/>
    <property type="match status" value="1"/>
</dbReference>
<evidence type="ECO:0000256" key="2">
    <source>
        <dbReference type="ARBA" id="ARBA00005240"/>
    </source>
</evidence>
<dbReference type="Pfam" id="PF03730">
    <property type="entry name" value="Ku_C"/>
    <property type="match status" value="1"/>
</dbReference>
<keyword evidence="11" id="KW-0539">Nucleus</keyword>
<dbReference type="Pfam" id="PF12949">
    <property type="entry name" value="HeH"/>
    <property type="match status" value="1"/>
</dbReference>
<evidence type="ECO:0000256" key="6">
    <source>
        <dbReference type="ARBA" id="ARBA00022806"/>
    </source>
</evidence>
<keyword evidence="5" id="KW-0378">Hydrolase</keyword>
<dbReference type="Pfam" id="PF02735">
    <property type="entry name" value="Ku"/>
    <property type="match status" value="1"/>
</dbReference>
<keyword evidence="15" id="KW-1185">Reference proteome</keyword>
<feature type="region of interest" description="Disordered" evidence="12">
    <location>
        <begin position="581"/>
        <end position="604"/>
    </location>
</feature>
<dbReference type="InterPro" id="IPR006165">
    <property type="entry name" value="Ku70"/>
</dbReference>
<dbReference type="GO" id="GO:0000723">
    <property type="term" value="P:telomere maintenance"/>
    <property type="evidence" value="ECO:0007669"/>
    <property type="project" value="InterPro"/>
</dbReference>
<dbReference type="SUPFAM" id="SSF100939">
    <property type="entry name" value="SPOC domain-like"/>
    <property type="match status" value="1"/>
</dbReference>
<evidence type="ECO:0000256" key="4">
    <source>
        <dbReference type="ARBA" id="ARBA00022763"/>
    </source>
</evidence>
<dbReference type="PANTHER" id="PTHR12604">
    <property type="entry name" value="KU AUTOANTIGEN DNA HELICASE"/>
    <property type="match status" value="1"/>
</dbReference>
<evidence type="ECO:0000256" key="8">
    <source>
        <dbReference type="ARBA" id="ARBA00023125"/>
    </source>
</evidence>
<feature type="domain" description="Ku" evidence="13">
    <location>
        <begin position="347"/>
        <end position="494"/>
    </location>
</feature>
<dbReference type="GO" id="GO:0006303">
    <property type="term" value="P:double-strand break repair via nonhomologous end joining"/>
    <property type="evidence" value="ECO:0007669"/>
    <property type="project" value="InterPro"/>
</dbReference>
<dbReference type="FunFam" id="2.40.290.10:FF:000001">
    <property type="entry name" value="X-ray repair cross complementing 6"/>
    <property type="match status" value="1"/>
</dbReference>
<accession>A0A0L0DC55</accession>
<evidence type="ECO:0000256" key="1">
    <source>
        <dbReference type="ARBA" id="ARBA00004123"/>
    </source>
</evidence>
<organism evidence="14 15">
    <name type="scientific">Thecamonas trahens ATCC 50062</name>
    <dbReference type="NCBI Taxonomy" id="461836"/>
    <lineage>
        <taxon>Eukaryota</taxon>
        <taxon>Apusozoa</taxon>
        <taxon>Apusomonadida</taxon>
        <taxon>Apusomonadidae</taxon>
        <taxon>Thecamonas</taxon>
    </lineage>
</organism>
<dbReference type="PIRSF" id="PIRSF003033">
    <property type="entry name" value="Ku70"/>
    <property type="match status" value="1"/>
</dbReference>
<dbReference type="InterPro" id="IPR027388">
    <property type="entry name" value="Ku70_bridge/pillars_dom_sf"/>
</dbReference>
<dbReference type="AlphaFoldDB" id="A0A0L0DC55"/>
<dbReference type="GeneID" id="25565356"/>
<dbReference type="Gene3D" id="3.40.50.410">
    <property type="entry name" value="von Willebrand factor, type A domain"/>
    <property type="match status" value="1"/>
</dbReference>
<evidence type="ECO:0000313" key="14">
    <source>
        <dbReference type="EMBL" id="KNC49820.1"/>
    </source>
</evidence>
<evidence type="ECO:0000256" key="11">
    <source>
        <dbReference type="ARBA" id="ARBA00023242"/>
    </source>
</evidence>
<keyword evidence="9" id="KW-0233">DNA recombination</keyword>
<dbReference type="GO" id="GO:0042162">
    <property type="term" value="F:telomeric DNA binding"/>
    <property type="evidence" value="ECO:0007669"/>
    <property type="project" value="InterPro"/>
</dbReference>
<evidence type="ECO:0000256" key="12">
    <source>
        <dbReference type="SAM" id="MobiDB-lite"/>
    </source>
</evidence>
<comment type="similarity">
    <text evidence="2">Belongs to the ku70 family.</text>
</comment>
<dbReference type="InterPro" id="IPR005161">
    <property type="entry name" value="Ku_N"/>
</dbReference>
<dbReference type="SMART" id="SM00559">
    <property type="entry name" value="Ku78"/>
    <property type="match status" value="1"/>
</dbReference>
<evidence type="ECO:0000256" key="10">
    <source>
        <dbReference type="ARBA" id="ARBA00023204"/>
    </source>
</evidence>
<dbReference type="EMBL" id="GL349458">
    <property type="protein sequence ID" value="KNC49820.1"/>
    <property type="molecule type" value="Genomic_DNA"/>
</dbReference>
<proteinExistence type="inferred from homology"/>
<dbReference type="InterPro" id="IPR047087">
    <property type="entry name" value="KU70_core_dom"/>
</dbReference>
<name>A0A0L0DC55_THETB</name>
<keyword evidence="6 14" id="KW-0347">Helicase</keyword>
<dbReference type="SUPFAM" id="SSF53300">
    <property type="entry name" value="vWA-like"/>
    <property type="match status" value="1"/>
</dbReference>
<feature type="region of interest" description="Disordered" evidence="12">
    <location>
        <begin position="58"/>
        <end position="84"/>
    </location>
</feature>
<dbReference type="InterPro" id="IPR006164">
    <property type="entry name" value="DNA_bd_Ku70/Ku80"/>
</dbReference>
<dbReference type="GO" id="GO:0016787">
    <property type="term" value="F:hydrolase activity"/>
    <property type="evidence" value="ECO:0007669"/>
    <property type="project" value="UniProtKB-KW"/>
</dbReference>
<keyword evidence="10" id="KW-0234">DNA repair</keyword>
<keyword evidence="8" id="KW-0238">DNA-binding</keyword>
<dbReference type="NCBIfam" id="TIGR00578">
    <property type="entry name" value="ku70"/>
    <property type="match status" value="1"/>
</dbReference>
<dbReference type="GO" id="GO:0003690">
    <property type="term" value="F:double-stranded DNA binding"/>
    <property type="evidence" value="ECO:0007669"/>
    <property type="project" value="TreeGrafter"/>
</dbReference>
<dbReference type="InterPro" id="IPR036361">
    <property type="entry name" value="SAP_dom_sf"/>
</dbReference>
<dbReference type="OMA" id="FWANVKH"/>
<dbReference type="GO" id="GO:0043564">
    <property type="term" value="C:Ku70:Ku80 complex"/>
    <property type="evidence" value="ECO:0007669"/>
    <property type="project" value="InterPro"/>
</dbReference>
<gene>
    <name evidence="14" type="ORF">AMSG_06102</name>
</gene>
<evidence type="ECO:0000256" key="7">
    <source>
        <dbReference type="ARBA" id="ARBA00022840"/>
    </source>
</evidence>
<evidence type="ECO:0000259" key="13">
    <source>
        <dbReference type="SMART" id="SM00559"/>
    </source>
</evidence>
<dbReference type="RefSeq" id="XP_013757315.1">
    <property type="nucleotide sequence ID" value="XM_013901861.1"/>
</dbReference>
<dbReference type="Gene3D" id="4.10.970.10">
    <property type="entry name" value="Ku70, bridge and pillars"/>
    <property type="match status" value="1"/>
</dbReference>
<keyword evidence="4" id="KW-0227">DNA damage</keyword>
<dbReference type="Gene3D" id="1.10.1600.10">
    <property type="match status" value="1"/>
</dbReference>
<dbReference type="Proteomes" id="UP000054408">
    <property type="component" value="Unassembled WGS sequence"/>
</dbReference>
<comment type="subcellular location">
    <subcellularLocation>
        <location evidence="1">Nucleus</location>
    </subcellularLocation>
</comment>
<sequence length="659" mass="72704">MNSSNDDSTWSWNNFGESGFESGFVDAGADDDSASAQLAPPKNDGVLVLIDCSPSMMVPVENTRPKTEDDDSDDGDDDDLNEPESGYRLALRVAKYVIRDKMISSPSSVIGVCLYGTAETRNSAGYSGIYMLIDMDFPDVSMIEKLEDELAKDPSEPFAYGHWEPPAGTNNQFPFETALCACNERYQKVTRTRLGGKRIWLFTNNDNPNPTDLALRRMAQTRAEDLLQLNIAIELFAVEPPPVLARTPFDVHKFFLKIIAVDEDSDTGVPDFSAMSQFSEMRSYCRRRMHHKRAAAIVPWTLFDGVQVGVEIFNNIQREKKTPHVWLDAETNEPVQSHRSWICATTGAELQQSRIATEYRFGDRMVPIARDEIKAIKASFGEPSLTLMGFKPRSALAKHHNLRTAQFVYPHEKNISGSTRAFAALHDRMIAKDKIAICRLITQAGGEPRFVALLPQPEVRNPETRVMIQGPGMHLVTLPYADDIRDLAISGRDLPPPTAQQVNAAKAVVTSIDLEEFDTDAFADPAIQRHLTALESMALQRDDVGEVEDAVMPDEEAMADFAEEINGFAAAVYPPDYVPPTKAVPSRKRKATSSAAGPAAKRSKPAQPLDWLTLANQGKLGKATVATLRDYLNSEGIAIPARAKKADLISLVKVHLGVA</sequence>
<dbReference type="GO" id="GO:0003684">
    <property type="term" value="F:damaged DNA binding"/>
    <property type="evidence" value="ECO:0007669"/>
    <property type="project" value="InterPro"/>
</dbReference>
<dbReference type="InterPro" id="IPR005160">
    <property type="entry name" value="Ku_C"/>
</dbReference>
<dbReference type="GO" id="GO:0003678">
    <property type="term" value="F:DNA helicase activity"/>
    <property type="evidence" value="ECO:0007669"/>
    <property type="project" value="InterPro"/>
</dbReference>
<reference evidence="14 15" key="1">
    <citation type="submission" date="2010-05" db="EMBL/GenBank/DDBJ databases">
        <title>The Genome Sequence of Thecamonas trahens ATCC 50062.</title>
        <authorList>
            <consortium name="The Broad Institute Genome Sequencing Platform"/>
            <person name="Russ C."/>
            <person name="Cuomo C."/>
            <person name="Shea T."/>
            <person name="Young S.K."/>
            <person name="Zeng Q."/>
            <person name="Koehrsen M."/>
            <person name="Haas B."/>
            <person name="Borodovsky M."/>
            <person name="Guigo R."/>
            <person name="Alvarado L."/>
            <person name="Berlin A."/>
            <person name="Bochicchio J."/>
            <person name="Borenstein D."/>
            <person name="Chapman S."/>
            <person name="Chen Z."/>
            <person name="Freedman E."/>
            <person name="Gellesch M."/>
            <person name="Goldberg J."/>
            <person name="Griggs A."/>
            <person name="Gujja S."/>
            <person name="Heilman E."/>
            <person name="Heiman D."/>
            <person name="Hepburn T."/>
            <person name="Howarth C."/>
            <person name="Jen D."/>
            <person name="Larson L."/>
            <person name="Mehta T."/>
            <person name="Park D."/>
            <person name="Pearson M."/>
            <person name="Roberts A."/>
            <person name="Saif S."/>
            <person name="Shenoy N."/>
            <person name="Sisk P."/>
            <person name="Stolte C."/>
            <person name="Sykes S."/>
            <person name="Thomson T."/>
            <person name="Walk T."/>
            <person name="White J."/>
            <person name="Yandava C."/>
            <person name="Burger G."/>
            <person name="Gray M.W."/>
            <person name="Holland P.W.H."/>
            <person name="King N."/>
            <person name="Lang F.B.F."/>
            <person name="Roger A.J."/>
            <person name="Ruiz-Trillo I."/>
            <person name="Lander E."/>
            <person name="Nusbaum C."/>
        </authorList>
    </citation>
    <scope>NUCLEOTIDE SEQUENCE [LARGE SCALE GENOMIC DNA]</scope>
    <source>
        <strain evidence="14 15">ATCC 50062</strain>
    </source>
</reference>
<evidence type="ECO:0000256" key="3">
    <source>
        <dbReference type="ARBA" id="ARBA00022741"/>
    </source>
</evidence>
<feature type="compositionally biased region" description="Acidic residues" evidence="12">
    <location>
        <begin position="68"/>
        <end position="82"/>
    </location>
</feature>
<evidence type="ECO:0000313" key="15">
    <source>
        <dbReference type="Proteomes" id="UP000054408"/>
    </source>
</evidence>
<dbReference type="GO" id="GO:0005524">
    <property type="term" value="F:ATP binding"/>
    <property type="evidence" value="ECO:0007669"/>
    <property type="project" value="UniProtKB-KW"/>
</dbReference>
<dbReference type="PANTHER" id="PTHR12604:SF2">
    <property type="entry name" value="X-RAY REPAIR CROSS-COMPLEMENTING PROTEIN 6"/>
    <property type="match status" value="1"/>
</dbReference>
<dbReference type="Gene3D" id="2.40.290.10">
    <property type="match status" value="1"/>
</dbReference>
<dbReference type="InterPro" id="IPR025856">
    <property type="entry name" value="HeH/LEM_domain"/>
</dbReference>
<dbReference type="Pfam" id="PF03731">
    <property type="entry name" value="Ku_N"/>
    <property type="match status" value="1"/>
</dbReference>